<dbReference type="AlphaFoldDB" id="A0A8X6LNY3"/>
<reference evidence="1" key="1">
    <citation type="submission" date="2020-07" db="EMBL/GenBank/DDBJ databases">
        <title>Multicomponent nature underlies the extraordinary mechanical properties of spider dragline silk.</title>
        <authorList>
            <person name="Kono N."/>
            <person name="Nakamura H."/>
            <person name="Mori M."/>
            <person name="Yoshida Y."/>
            <person name="Ohtoshi R."/>
            <person name="Malay A.D."/>
            <person name="Moran D.A.P."/>
            <person name="Tomita M."/>
            <person name="Numata K."/>
            <person name="Arakawa K."/>
        </authorList>
    </citation>
    <scope>NUCLEOTIDE SEQUENCE</scope>
</reference>
<evidence type="ECO:0000313" key="2">
    <source>
        <dbReference type="Proteomes" id="UP000887116"/>
    </source>
</evidence>
<evidence type="ECO:0000313" key="1">
    <source>
        <dbReference type="EMBL" id="GFR14469.1"/>
    </source>
</evidence>
<organism evidence="1 2">
    <name type="scientific">Trichonephila clavata</name>
    <name type="common">Joro spider</name>
    <name type="synonym">Nephila clavata</name>
    <dbReference type="NCBI Taxonomy" id="2740835"/>
    <lineage>
        <taxon>Eukaryota</taxon>
        <taxon>Metazoa</taxon>
        <taxon>Ecdysozoa</taxon>
        <taxon>Arthropoda</taxon>
        <taxon>Chelicerata</taxon>
        <taxon>Arachnida</taxon>
        <taxon>Araneae</taxon>
        <taxon>Araneomorphae</taxon>
        <taxon>Entelegynae</taxon>
        <taxon>Araneoidea</taxon>
        <taxon>Nephilidae</taxon>
        <taxon>Trichonephila</taxon>
    </lineage>
</organism>
<sequence>MFSNCSLDSSILKMISNSVVSLSSTMKALTNSTPGPSIKTILYPVILANPFALPDSIPDPESAIPDPESSILDPDLPELSSLVISPDIPDSDELAAAGCCRNSFSICSSRLR</sequence>
<protein>
    <submittedName>
        <fullName evidence="1">Uncharacterized protein</fullName>
    </submittedName>
</protein>
<gene>
    <name evidence="1" type="ORF">TNCT_678251</name>
</gene>
<accession>A0A8X6LNY3</accession>
<dbReference type="EMBL" id="BMAO01007224">
    <property type="protein sequence ID" value="GFR14469.1"/>
    <property type="molecule type" value="Genomic_DNA"/>
</dbReference>
<comment type="caution">
    <text evidence="1">The sequence shown here is derived from an EMBL/GenBank/DDBJ whole genome shotgun (WGS) entry which is preliminary data.</text>
</comment>
<name>A0A8X6LNY3_TRICU</name>
<proteinExistence type="predicted"/>
<dbReference type="Proteomes" id="UP000887116">
    <property type="component" value="Unassembled WGS sequence"/>
</dbReference>
<keyword evidence="2" id="KW-1185">Reference proteome</keyword>